<keyword evidence="2" id="KW-0378">Hydrolase</keyword>
<dbReference type="InterPro" id="IPR051049">
    <property type="entry name" value="Dienelactone_hydrolase-like"/>
</dbReference>
<dbReference type="EMBL" id="JBHTAJ010000021">
    <property type="protein sequence ID" value="MFC7180554.1"/>
    <property type="molecule type" value="Genomic_DNA"/>
</dbReference>
<feature type="domain" description="Dienelactone hydrolase" evidence="1">
    <location>
        <begin position="26"/>
        <end position="232"/>
    </location>
</feature>
<dbReference type="EC" id="3.1.-.-" evidence="2"/>
<name>A0ABW2FWU7_9ACTN</name>
<dbReference type="Gene3D" id="3.40.50.1820">
    <property type="entry name" value="alpha/beta hydrolase"/>
    <property type="match status" value="1"/>
</dbReference>
<accession>A0ABW2FWU7</accession>
<keyword evidence="3" id="KW-1185">Reference proteome</keyword>
<dbReference type="Pfam" id="PF01738">
    <property type="entry name" value="DLH"/>
    <property type="match status" value="1"/>
</dbReference>
<reference evidence="3" key="1">
    <citation type="journal article" date="2019" name="Int. J. Syst. Evol. Microbiol.">
        <title>The Global Catalogue of Microorganisms (GCM) 10K type strain sequencing project: providing services to taxonomists for standard genome sequencing and annotation.</title>
        <authorList>
            <consortium name="The Broad Institute Genomics Platform"/>
            <consortium name="The Broad Institute Genome Sequencing Center for Infectious Disease"/>
            <person name="Wu L."/>
            <person name="Ma J."/>
        </authorList>
    </citation>
    <scope>NUCLEOTIDE SEQUENCE [LARGE SCALE GENOMIC DNA]</scope>
    <source>
        <strain evidence="3">CGMCC 1.12859</strain>
    </source>
</reference>
<gene>
    <name evidence="2" type="ORF">ACFQMG_13420</name>
</gene>
<dbReference type="InterPro" id="IPR029058">
    <property type="entry name" value="AB_hydrolase_fold"/>
</dbReference>
<evidence type="ECO:0000259" key="1">
    <source>
        <dbReference type="Pfam" id="PF01738"/>
    </source>
</evidence>
<dbReference type="Proteomes" id="UP001596435">
    <property type="component" value="Unassembled WGS sequence"/>
</dbReference>
<dbReference type="GO" id="GO:0016787">
    <property type="term" value="F:hydrolase activity"/>
    <property type="evidence" value="ECO:0007669"/>
    <property type="project" value="UniProtKB-KW"/>
</dbReference>
<sequence>MSGPQAAPGGSAQNVTFPSNGRTAHGYLALPPQGVGPGLVVVQEWWGLTGHMTAMVDRFAAEGFVALAPDLYGGATTHDRAEAARMLAALPADRAARDLGGAVDLLLEHPQVVGDAVGVVGFCMGGGLALLLAADQGDRVAAVVPFYGLPKIPGFAYRGLTAHVLGHYGEQDASLTEKAVDDAAMLIGEATDRRPEIHFYPAGHAFMNDENLLGTYDPLQARIAWQRTLSFLWGHLG</sequence>
<dbReference type="PANTHER" id="PTHR46623">
    <property type="entry name" value="CARBOXYMETHYLENEBUTENOLIDASE-RELATED"/>
    <property type="match status" value="1"/>
</dbReference>
<organism evidence="2 3">
    <name type="scientific">Kitasatospora paranensis</name>
    <dbReference type="NCBI Taxonomy" id="258053"/>
    <lineage>
        <taxon>Bacteria</taxon>
        <taxon>Bacillati</taxon>
        <taxon>Actinomycetota</taxon>
        <taxon>Actinomycetes</taxon>
        <taxon>Kitasatosporales</taxon>
        <taxon>Streptomycetaceae</taxon>
        <taxon>Kitasatospora</taxon>
    </lineage>
</organism>
<comment type="caution">
    <text evidence="2">The sequence shown here is derived from an EMBL/GenBank/DDBJ whole genome shotgun (WGS) entry which is preliminary data.</text>
</comment>
<dbReference type="SUPFAM" id="SSF53474">
    <property type="entry name" value="alpha/beta-Hydrolases"/>
    <property type="match status" value="1"/>
</dbReference>
<proteinExistence type="predicted"/>
<dbReference type="PANTHER" id="PTHR46623:SF6">
    <property type="entry name" value="ALPHA_BETA-HYDROLASES SUPERFAMILY PROTEIN"/>
    <property type="match status" value="1"/>
</dbReference>
<dbReference type="RefSeq" id="WP_345705113.1">
    <property type="nucleotide sequence ID" value="NZ_BAABKV010000001.1"/>
</dbReference>
<dbReference type="InterPro" id="IPR002925">
    <property type="entry name" value="Dienelactn_hydro"/>
</dbReference>
<evidence type="ECO:0000313" key="2">
    <source>
        <dbReference type="EMBL" id="MFC7180554.1"/>
    </source>
</evidence>
<evidence type="ECO:0000313" key="3">
    <source>
        <dbReference type="Proteomes" id="UP001596435"/>
    </source>
</evidence>
<protein>
    <submittedName>
        <fullName evidence="2">Dienelactone hydrolase family protein</fullName>
        <ecNumber evidence="2">3.1.-.-</ecNumber>
    </submittedName>
</protein>